<feature type="transmembrane region" description="Helical" evidence="5">
    <location>
        <begin position="111"/>
        <end position="131"/>
    </location>
</feature>
<dbReference type="Proteomes" id="UP000185655">
    <property type="component" value="Unassembled WGS sequence"/>
</dbReference>
<feature type="transmembrane region" description="Helical" evidence="5">
    <location>
        <begin position="12"/>
        <end position="30"/>
    </location>
</feature>
<evidence type="ECO:0000313" key="7">
    <source>
        <dbReference type="EMBL" id="SFZ75457.1"/>
    </source>
</evidence>
<feature type="transmembrane region" description="Helical" evidence="5">
    <location>
        <begin position="164"/>
        <end position="186"/>
    </location>
</feature>
<reference evidence="6 9" key="1">
    <citation type="submission" date="2014-12" db="EMBL/GenBank/DDBJ databases">
        <title>Draft genome sequences of 10 type strains of Lactococcus.</title>
        <authorList>
            <person name="Sun Z."/>
            <person name="Zhong Z."/>
            <person name="Liu W."/>
            <person name="Zhang W."/>
            <person name="Zhang H."/>
        </authorList>
    </citation>
    <scope>NUCLEOTIDE SEQUENCE [LARGE SCALE GENOMIC DNA]</scope>
    <source>
        <strain evidence="6 9">DSM 22330</strain>
    </source>
</reference>
<dbReference type="EMBL" id="FPKS01000009">
    <property type="protein sequence ID" value="SFZ75457.1"/>
    <property type="molecule type" value="Genomic_DNA"/>
</dbReference>
<evidence type="ECO:0000256" key="1">
    <source>
        <dbReference type="ARBA" id="ARBA00004141"/>
    </source>
</evidence>
<dbReference type="Pfam" id="PF01943">
    <property type="entry name" value="Polysacc_synt"/>
    <property type="match status" value="1"/>
</dbReference>
<evidence type="ECO:0000256" key="3">
    <source>
        <dbReference type="ARBA" id="ARBA00022989"/>
    </source>
</evidence>
<reference evidence="7 8" key="2">
    <citation type="submission" date="2016-11" db="EMBL/GenBank/DDBJ databases">
        <authorList>
            <person name="Jaros S."/>
            <person name="Januszkiewicz K."/>
            <person name="Wedrychowicz H."/>
        </authorList>
    </citation>
    <scope>NUCLEOTIDE SEQUENCE [LARGE SCALE GENOMIC DNA]</scope>
    <source>
        <strain evidence="7 8">DSM 22330</strain>
    </source>
</reference>
<dbReference type="AlphaFoldDB" id="A0A1K2HFZ3"/>
<keyword evidence="3 5" id="KW-1133">Transmembrane helix</keyword>
<dbReference type="OrthoDB" id="9815702at2"/>
<dbReference type="RefSeq" id="WP_031367076.1">
    <property type="nucleotide sequence ID" value="NZ_FPKS01000009.1"/>
</dbReference>
<feature type="transmembrane region" description="Helical" evidence="5">
    <location>
        <begin position="376"/>
        <end position="399"/>
    </location>
</feature>
<keyword evidence="4 5" id="KW-0472">Membrane</keyword>
<dbReference type="STRING" id="1122154.SAMN02746068_01563"/>
<dbReference type="Proteomes" id="UP000218979">
    <property type="component" value="Unassembled WGS sequence"/>
</dbReference>
<dbReference type="InterPro" id="IPR002797">
    <property type="entry name" value="Polysacc_synth"/>
</dbReference>
<accession>A0A1K2HFZ3</accession>
<gene>
    <name evidence="6" type="ORF">RR45_GL001381</name>
    <name evidence="7" type="ORF">SAMN02746068_01563</name>
</gene>
<evidence type="ECO:0000313" key="6">
    <source>
        <dbReference type="EMBL" id="PCS00032.1"/>
    </source>
</evidence>
<keyword evidence="2 5" id="KW-0812">Transmembrane</keyword>
<protein>
    <submittedName>
        <fullName evidence="7">Membrane protein involved in the export of O-antigen and teichoic acid</fullName>
    </submittedName>
    <submittedName>
        <fullName evidence="6">Teichoic acid/polysaccharide export protein</fullName>
    </submittedName>
</protein>
<dbReference type="GO" id="GO:0016020">
    <property type="term" value="C:membrane"/>
    <property type="evidence" value="ECO:0007669"/>
    <property type="project" value="UniProtKB-SubCell"/>
</dbReference>
<evidence type="ECO:0000256" key="2">
    <source>
        <dbReference type="ARBA" id="ARBA00022692"/>
    </source>
</evidence>
<feature type="transmembrane region" description="Helical" evidence="5">
    <location>
        <begin position="207"/>
        <end position="223"/>
    </location>
</feature>
<evidence type="ECO:0000256" key="4">
    <source>
        <dbReference type="ARBA" id="ARBA00023136"/>
    </source>
</evidence>
<feature type="transmembrane region" description="Helical" evidence="5">
    <location>
        <begin position="321"/>
        <end position="340"/>
    </location>
</feature>
<keyword evidence="9" id="KW-1185">Reference proteome</keyword>
<dbReference type="EMBL" id="JXJT01000031">
    <property type="protein sequence ID" value="PCS00032.1"/>
    <property type="molecule type" value="Genomic_DNA"/>
</dbReference>
<feature type="transmembrane region" description="Helical" evidence="5">
    <location>
        <begin position="440"/>
        <end position="463"/>
    </location>
</feature>
<feature type="transmembrane region" description="Helical" evidence="5">
    <location>
        <begin position="411"/>
        <end position="428"/>
    </location>
</feature>
<comment type="subcellular location">
    <subcellularLocation>
        <location evidence="1">Membrane</location>
        <topology evidence="1">Multi-pass membrane protein</topology>
    </subcellularLocation>
</comment>
<feature type="transmembrane region" description="Helical" evidence="5">
    <location>
        <begin position="42"/>
        <end position="64"/>
    </location>
</feature>
<dbReference type="PANTHER" id="PTHR43424">
    <property type="entry name" value="LOCUS PUTATIVE PROTEIN 1-RELATED"/>
    <property type="match status" value="1"/>
</dbReference>
<organism evidence="7 8">
    <name type="scientific">Pseudolactococcus chungangensis CAU 28 = DSM 22330</name>
    <dbReference type="NCBI Taxonomy" id="1122154"/>
    <lineage>
        <taxon>Bacteria</taxon>
        <taxon>Bacillati</taxon>
        <taxon>Bacillota</taxon>
        <taxon>Bacilli</taxon>
        <taxon>Lactobacillales</taxon>
        <taxon>Streptococcaceae</taxon>
        <taxon>Pseudolactococcus</taxon>
    </lineage>
</organism>
<feature type="transmembrane region" description="Helical" evidence="5">
    <location>
        <begin position="138"/>
        <end position="158"/>
    </location>
</feature>
<dbReference type="PANTHER" id="PTHR43424:SF1">
    <property type="entry name" value="LOCUS PUTATIVE PROTEIN 1-RELATED"/>
    <property type="match status" value="1"/>
</dbReference>
<feature type="transmembrane region" description="Helical" evidence="5">
    <location>
        <begin position="352"/>
        <end position="370"/>
    </location>
</feature>
<evidence type="ECO:0000313" key="9">
    <source>
        <dbReference type="Proteomes" id="UP000218979"/>
    </source>
</evidence>
<feature type="transmembrane region" description="Helical" evidence="5">
    <location>
        <begin position="284"/>
        <end position="301"/>
    </location>
</feature>
<feature type="transmembrane region" description="Helical" evidence="5">
    <location>
        <begin position="85"/>
        <end position="105"/>
    </location>
</feature>
<dbReference type="InterPro" id="IPR052556">
    <property type="entry name" value="PolySynth_Transporter"/>
</dbReference>
<evidence type="ECO:0000256" key="5">
    <source>
        <dbReference type="SAM" id="Phobius"/>
    </source>
</evidence>
<evidence type="ECO:0000313" key="8">
    <source>
        <dbReference type="Proteomes" id="UP000185655"/>
    </source>
</evidence>
<name>A0A1K2HFZ3_9LACT</name>
<proteinExistence type="predicted"/>
<sequence length="473" mass="53879">MKKVFENFIYQSIYQVLLIILPIITIPIISDTLGPTGVGTFNYVYSITNYFILFIGLGLANYGVREIAQVRESKQKLSQKFWELQIFNFVISTAVLTLFFIITSYLKYSNYYLILSLAVFGYMLDITWFYSGIEEFKMITTANGIVKLIGFLLIVTLIHDKSDLGKYILIQSSNILLSQLILWFFIRNKIFFIRVRLREVFAHFLPALSYFIGKLAVTLYTNLNKTLLGVLATITAVGYYTNSLQLVIIVVALMGSLDTVLMPKMSHLQANKKEDEMIELLTKVIHLEIFVTIPAMFGILATNQKLIGWFFGEKFSYIEKIVPFFAPLVIIIPLGTAIMRQYLIPMKQIKQYNFSVILGAFLGVVINILLIPQIGIWGAVIATLISELMVTGIRVSELMKKTTFRFSIHQILKYFVSGLVMLIIIELFSSSMRSSPVTTLIQMTVGLIVYMAATFILKANPIVDMIKFLRKKI</sequence>